<sequence>MKVVGYTLFNDHHKETKEYKYKREFQKKLLVFKAGYKFFIYVGYLSLDIAGEIVGTATFEAYIARMDNDKNLKALAHVITGPTLTVKGEASATILEIFKVGLDVPASIIYTITPEASTSLCEEKPKGDANACFEVFSTTRGTIGVEAWWQRRTISCKWKWGPKCSIHWKDRNNFGPLSHTWNLVTLKKRLFGICNICTCTGSNFFTKLCKRGFTGAAKCSCKIQYSFGK</sequence>
<dbReference type="Proteomes" id="UP000007879">
    <property type="component" value="Unassembled WGS sequence"/>
</dbReference>
<name>A0AAN0JTI9_AMPQE</name>
<evidence type="ECO:0000313" key="2">
    <source>
        <dbReference type="Proteomes" id="UP000007879"/>
    </source>
</evidence>
<dbReference type="RefSeq" id="XP_019860218.1">
    <property type="nucleotide sequence ID" value="XM_020004659.1"/>
</dbReference>
<evidence type="ECO:0000313" key="1">
    <source>
        <dbReference type="EnsemblMetazoa" id="XP_019860218.1"/>
    </source>
</evidence>
<keyword evidence="2" id="KW-1185">Reference proteome</keyword>
<reference evidence="2" key="1">
    <citation type="journal article" date="2010" name="Nature">
        <title>The Amphimedon queenslandica genome and the evolution of animal complexity.</title>
        <authorList>
            <person name="Srivastava M."/>
            <person name="Simakov O."/>
            <person name="Chapman J."/>
            <person name="Fahey B."/>
            <person name="Gauthier M.E."/>
            <person name="Mitros T."/>
            <person name="Richards G.S."/>
            <person name="Conaco C."/>
            <person name="Dacre M."/>
            <person name="Hellsten U."/>
            <person name="Larroux C."/>
            <person name="Putnam N.H."/>
            <person name="Stanke M."/>
            <person name="Adamska M."/>
            <person name="Darling A."/>
            <person name="Degnan S.M."/>
            <person name="Oakley T.H."/>
            <person name="Plachetzki D.C."/>
            <person name="Zhai Y."/>
            <person name="Adamski M."/>
            <person name="Calcino A."/>
            <person name="Cummins S.F."/>
            <person name="Goodstein D.M."/>
            <person name="Harris C."/>
            <person name="Jackson D.J."/>
            <person name="Leys S.P."/>
            <person name="Shu S."/>
            <person name="Woodcroft B.J."/>
            <person name="Vervoort M."/>
            <person name="Kosik K.S."/>
            <person name="Manning G."/>
            <person name="Degnan B.M."/>
            <person name="Rokhsar D.S."/>
        </authorList>
    </citation>
    <scope>NUCLEOTIDE SEQUENCE [LARGE SCALE GENOMIC DNA]</scope>
</reference>
<reference evidence="1" key="2">
    <citation type="submission" date="2024-06" db="UniProtKB">
        <authorList>
            <consortium name="EnsemblMetazoa"/>
        </authorList>
    </citation>
    <scope>IDENTIFICATION</scope>
</reference>
<organism evidence="1 2">
    <name type="scientific">Amphimedon queenslandica</name>
    <name type="common">Sponge</name>
    <dbReference type="NCBI Taxonomy" id="400682"/>
    <lineage>
        <taxon>Eukaryota</taxon>
        <taxon>Metazoa</taxon>
        <taxon>Porifera</taxon>
        <taxon>Demospongiae</taxon>
        <taxon>Heteroscleromorpha</taxon>
        <taxon>Haplosclerida</taxon>
        <taxon>Niphatidae</taxon>
        <taxon>Amphimedon</taxon>
    </lineage>
</organism>
<dbReference type="AlphaFoldDB" id="A0AAN0JTI9"/>
<dbReference type="KEGG" id="aqu:105314999"/>
<dbReference type="GeneID" id="105314999"/>
<protein>
    <submittedName>
        <fullName evidence="1">Uncharacterized protein</fullName>
    </submittedName>
</protein>
<proteinExistence type="predicted"/>
<dbReference type="EnsemblMetazoa" id="XM_020004659.1">
    <property type="protein sequence ID" value="XP_019860218.1"/>
    <property type="gene ID" value="LOC105314999"/>
</dbReference>
<accession>A0AAN0JTI9</accession>